<organism evidence="1 2">
    <name type="scientific">Streptomyces phage Karimac</name>
    <dbReference type="NCBI Taxonomy" id="2283303"/>
    <lineage>
        <taxon>Viruses</taxon>
        <taxon>Duplodnaviria</taxon>
        <taxon>Heunggongvirae</taxon>
        <taxon>Uroviricota</taxon>
        <taxon>Caudoviricetes</taxon>
        <taxon>Stanwilliamsviridae</taxon>
        <taxon>Boydwoodruffvirinae</taxon>
        <taxon>Karimacvirus</taxon>
        <taxon>Karimacvirus karimac</taxon>
        <taxon>Streptomyces virus Karimac</taxon>
    </lineage>
</organism>
<dbReference type="RefSeq" id="YP_009840369.1">
    <property type="nucleotide sequence ID" value="NC_048724.1"/>
</dbReference>
<dbReference type="EMBL" id="MH590599">
    <property type="protein sequence ID" value="AXH70101.1"/>
    <property type="molecule type" value="Genomic_DNA"/>
</dbReference>
<reference evidence="1 2" key="1">
    <citation type="submission" date="2018-07" db="EMBL/GenBank/DDBJ databases">
        <authorList>
            <person name="Hale R.H."/>
            <person name="Adeyemo E.A."/>
            <person name="Delwel I.O."/>
            <person name="Garcia C."/>
            <person name="Hamid F."/>
            <person name="Martinez A."/>
            <person name="Perez Osorio E."/>
            <person name="Smith B."/>
            <person name="Standridge C.A."/>
            <person name="Bhuiyan S."/>
            <person name="Visi D.K."/>
            <person name="Allen M.S."/>
            <person name="Hughes L.E."/>
            <person name="Garlena R.A."/>
            <person name="Russell D.A."/>
            <person name="Pope W.H."/>
            <person name="Jacobs-Sera D."/>
            <person name="Hatfull G.F."/>
        </authorList>
    </citation>
    <scope>NUCLEOTIDE SEQUENCE [LARGE SCALE GENOMIC DNA]</scope>
</reference>
<sequence>MHFDNEVAVSIYIEDLTRDIWRVIRLVLAHEATQEDIRGAEENAKYLRLYLSSYDSRRYSYLPDSTVWLANEVADAVDDLID</sequence>
<name>A0A345MHS0_9CAUD</name>
<protein>
    <submittedName>
        <fullName evidence="1">Uncharacterized protein</fullName>
    </submittedName>
</protein>
<gene>
    <name evidence="1" type="primary">239</name>
    <name evidence="1" type="ORF">SEA_KARIMAC_239</name>
</gene>
<accession>A0A345MHS0</accession>
<dbReference type="KEGG" id="vg:55610518"/>
<dbReference type="Proteomes" id="UP000259862">
    <property type="component" value="Segment"/>
</dbReference>
<keyword evidence="2" id="KW-1185">Reference proteome</keyword>
<evidence type="ECO:0000313" key="1">
    <source>
        <dbReference type="EMBL" id="AXH70101.1"/>
    </source>
</evidence>
<evidence type="ECO:0000313" key="2">
    <source>
        <dbReference type="Proteomes" id="UP000259862"/>
    </source>
</evidence>
<dbReference type="GeneID" id="55610518"/>
<proteinExistence type="predicted"/>